<dbReference type="AlphaFoldDB" id="A0A0D0CCW6"/>
<sequence length="216" mass="24071">MGSLYLLLSRPQIPMSNLPMSNKKKSKRFWDSGQLIVFSTLTVTGKEEMFQLQVDPLQKHSKVMDEIFERTTLASTAPAGTSSEIDRPISETDGTVESPVKMAISAEEFGNFLSFINYDFGPSGSDKFNPTVDNILMLFKMAAFLQADGALDYAISQIPTLSLLPIQMLELAFQFCDFPQVHMWVEPATCALLEVQIQDFSPEETRHMGLAFAIIA</sequence>
<proteinExistence type="predicted"/>
<dbReference type="HOGENOM" id="CLU_1277747_0_0_1"/>
<gene>
    <name evidence="1" type="ORF">GYMLUDRAFT_64048</name>
</gene>
<accession>A0A0D0CCW6</accession>
<evidence type="ECO:0000313" key="1">
    <source>
        <dbReference type="EMBL" id="KIK52788.1"/>
    </source>
</evidence>
<reference evidence="1 2" key="1">
    <citation type="submission" date="2014-04" db="EMBL/GenBank/DDBJ databases">
        <title>Evolutionary Origins and Diversification of the Mycorrhizal Mutualists.</title>
        <authorList>
            <consortium name="DOE Joint Genome Institute"/>
            <consortium name="Mycorrhizal Genomics Consortium"/>
            <person name="Kohler A."/>
            <person name="Kuo A."/>
            <person name="Nagy L.G."/>
            <person name="Floudas D."/>
            <person name="Copeland A."/>
            <person name="Barry K.W."/>
            <person name="Cichocki N."/>
            <person name="Veneault-Fourrey C."/>
            <person name="LaButti K."/>
            <person name="Lindquist E.A."/>
            <person name="Lipzen A."/>
            <person name="Lundell T."/>
            <person name="Morin E."/>
            <person name="Murat C."/>
            <person name="Riley R."/>
            <person name="Ohm R."/>
            <person name="Sun H."/>
            <person name="Tunlid A."/>
            <person name="Henrissat B."/>
            <person name="Grigoriev I.V."/>
            <person name="Hibbett D.S."/>
            <person name="Martin F."/>
        </authorList>
    </citation>
    <scope>NUCLEOTIDE SEQUENCE [LARGE SCALE GENOMIC DNA]</scope>
    <source>
        <strain evidence="1 2">FD-317 M1</strain>
    </source>
</reference>
<evidence type="ECO:0000313" key="2">
    <source>
        <dbReference type="Proteomes" id="UP000053593"/>
    </source>
</evidence>
<dbReference type="Proteomes" id="UP000053593">
    <property type="component" value="Unassembled WGS sequence"/>
</dbReference>
<protein>
    <recommendedName>
        <fullName evidence="3">BTB domain-containing protein</fullName>
    </recommendedName>
</protein>
<organism evidence="1 2">
    <name type="scientific">Collybiopsis luxurians FD-317 M1</name>
    <dbReference type="NCBI Taxonomy" id="944289"/>
    <lineage>
        <taxon>Eukaryota</taxon>
        <taxon>Fungi</taxon>
        <taxon>Dikarya</taxon>
        <taxon>Basidiomycota</taxon>
        <taxon>Agaricomycotina</taxon>
        <taxon>Agaricomycetes</taxon>
        <taxon>Agaricomycetidae</taxon>
        <taxon>Agaricales</taxon>
        <taxon>Marasmiineae</taxon>
        <taxon>Omphalotaceae</taxon>
        <taxon>Collybiopsis</taxon>
        <taxon>Collybiopsis luxurians</taxon>
    </lineage>
</organism>
<keyword evidence="2" id="KW-1185">Reference proteome</keyword>
<dbReference type="EMBL" id="KN834837">
    <property type="protein sequence ID" value="KIK52788.1"/>
    <property type="molecule type" value="Genomic_DNA"/>
</dbReference>
<name>A0A0D0CCW6_9AGAR</name>
<evidence type="ECO:0008006" key="3">
    <source>
        <dbReference type="Google" id="ProtNLM"/>
    </source>
</evidence>